<dbReference type="PANTHER" id="PTHR43229:SF2">
    <property type="entry name" value="NODULATION PROTEIN J"/>
    <property type="match status" value="1"/>
</dbReference>
<protein>
    <recommendedName>
        <fullName evidence="6">Transport permease protein</fullName>
    </recommendedName>
</protein>
<dbReference type="InterPro" id="IPR051784">
    <property type="entry name" value="Nod_factor_ABC_transporter"/>
</dbReference>
<dbReference type="RefSeq" id="WP_089210115.1">
    <property type="nucleotide sequence ID" value="NZ_FZOD01000030.1"/>
</dbReference>
<feature type="transmembrane region" description="Helical" evidence="6">
    <location>
        <begin position="82"/>
        <end position="104"/>
    </location>
</feature>
<dbReference type="Proteomes" id="UP000198282">
    <property type="component" value="Unassembled WGS sequence"/>
</dbReference>
<keyword evidence="4 6" id="KW-0472">Membrane</keyword>
<evidence type="ECO:0000259" key="7">
    <source>
        <dbReference type="PROSITE" id="PS51012"/>
    </source>
</evidence>
<keyword evidence="2 6" id="KW-0812">Transmembrane</keyword>
<evidence type="ECO:0000313" key="8">
    <source>
        <dbReference type="EMBL" id="SNT24789.1"/>
    </source>
</evidence>
<dbReference type="InterPro" id="IPR000412">
    <property type="entry name" value="ABC_2_transport"/>
</dbReference>
<dbReference type="AlphaFoldDB" id="A0A239L527"/>
<keyword evidence="9" id="KW-1185">Reference proteome</keyword>
<organism evidence="8 9">
    <name type="scientific">Streptosporangium subroseum</name>
    <dbReference type="NCBI Taxonomy" id="106412"/>
    <lineage>
        <taxon>Bacteria</taxon>
        <taxon>Bacillati</taxon>
        <taxon>Actinomycetota</taxon>
        <taxon>Actinomycetes</taxon>
        <taxon>Streptosporangiales</taxon>
        <taxon>Streptosporangiaceae</taxon>
        <taxon>Streptosporangium</taxon>
    </lineage>
</organism>
<comment type="similarity">
    <text evidence="6">Belongs to the ABC-2 integral membrane protein family.</text>
</comment>
<feature type="transmembrane region" description="Helical" evidence="6">
    <location>
        <begin position="125"/>
        <end position="147"/>
    </location>
</feature>
<dbReference type="InterPro" id="IPR047817">
    <property type="entry name" value="ABC2_TM_bact-type"/>
</dbReference>
<dbReference type="GO" id="GO:0043190">
    <property type="term" value="C:ATP-binding cassette (ABC) transporter complex"/>
    <property type="evidence" value="ECO:0007669"/>
    <property type="project" value="InterPro"/>
</dbReference>
<reference evidence="8 9" key="1">
    <citation type="submission" date="2017-06" db="EMBL/GenBank/DDBJ databases">
        <authorList>
            <person name="Kim H.J."/>
            <person name="Triplett B.A."/>
        </authorList>
    </citation>
    <scope>NUCLEOTIDE SEQUENCE [LARGE SCALE GENOMIC DNA]</scope>
    <source>
        <strain evidence="8 9">CGMCC 4.2132</strain>
    </source>
</reference>
<keyword evidence="5" id="KW-0046">Antibiotic resistance</keyword>
<keyword evidence="3 6" id="KW-1133">Transmembrane helix</keyword>
<keyword evidence="6" id="KW-0813">Transport</keyword>
<comment type="subcellular location">
    <subcellularLocation>
        <location evidence="6">Cell membrane</location>
        <topology evidence="6">Multi-pass membrane protein</topology>
    </subcellularLocation>
    <subcellularLocation>
        <location evidence="1">Membrane</location>
        <topology evidence="1">Multi-pass membrane protein</topology>
    </subcellularLocation>
</comment>
<dbReference type="OrthoDB" id="8988363at2"/>
<dbReference type="GO" id="GO:0046677">
    <property type="term" value="P:response to antibiotic"/>
    <property type="evidence" value="ECO:0007669"/>
    <property type="project" value="UniProtKB-KW"/>
</dbReference>
<dbReference type="PANTHER" id="PTHR43229">
    <property type="entry name" value="NODULATION PROTEIN J"/>
    <property type="match status" value="1"/>
</dbReference>
<feature type="transmembrane region" description="Helical" evidence="6">
    <location>
        <begin position="194"/>
        <end position="211"/>
    </location>
</feature>
<evidence type="ECO:0000313" key="9">
    <source>
        <dbReference type="Proteomes" id="UP000198282"/>
    </source>
</evidence>
<evidence type="ECO:0000256" key="2">
    <source>
        <dbReference type="ARBA" id="ARBA00022692"/>
    </source>
</evidence>
<dbReference type="InterPro" id="IPR013525">
    <property type="entry name" value="ABC2_TM"/>
</dbReference>
<evidence type="ECO:0000256" key="3">
    <source>
        <dbReference type="ARBA" id="ARBA00022989"/>
    </source>
</evidence>
<keyword evidence="6" id="KW-1003">Cell membrane</keyword>
<feature type="transmembrane region" description="Helical" evidence="6">
    <location>
        <begin position="159"/>
        <end position="182"/>
    </location>
</feature>
<dbReference type="PROSITE" id="PS51012">
    <property type="entry name" value="ABC_TM2"/>
    <property type="match status" value="1"/>
</dbReference>
<dbReference type="EMBL" id="FZOD01000030">
    <property type="protein sequence ID" value="SNT24789.1"/>
    <property type="molecule type" value="Genomic_DNA"/>
</dbReference>
<feature type="transmembrane region" description="Helical" evidence="6">
    <location>
        <begin position="48"/>
        <end position="70"/>
    </location>
</feature>
<dbReference type="GO" id="GO:0140359">
    <property type="term" value="F:ABC-type transporter activity"/>
    <property type="evidence" value="ECO:0007669"/>
    <property type="project" value="InterPro"/>
</dbReference>
<feature type="domain" description="ABC transmembrane type-2" evidence="7">
    <location>
        <begin position="46"/>
        <end position="274"/>
    </location>
</feature>
<dbReference type="Pfam" id="PF01061">
    <property type="entry name" value="ABC2_membrane"/>
    <property type="match status" value="1"/>
</dbReference>
<gene>
    <name evidence="8" type="ORF">SAMN05216276_103064</name>
</gene>
<evidence type="ECO:0000256" key="6">
    <source>
        <dbReference type="RuleBase" id="RU361157"/>
    </source>
</evidence>
<evidence type="ECO:0000256" key="4">
    <source>
        <dbReference type="ARBA" id="ARBA00023136"/>
    </source>
</evidence>
<evidence type="ECO:0000256" key="5">
    <source>
        <dbReference type="ARBA" id="ARBA00023251"/>
    </source>
</evidence>
<evidence type="ECO:0000256" key="1">
    <source>
        <dbReference type="ARBA" id="ARBA00004141"/>
    </source>
</evidence>
<dbReference type="PIRSF" id="PIRSF006648">
    <property type="entry name" value="DrrB"/>
    <property type="match status" value="1"/>
</dbReference>
<name>A0A239L527_9ACTN</name>
<feature type="transmembrane region" description="Helical" evidence="6">
    <location>
        <begin position="249"/>
        <end position="268"/>
    </location>
</feature>
<sequence length="276" mass="28885">MTTTTIAPAVISGTQPSPLRIGPAKAVRHGLALAGRGIVKIGKSPAQLIDVILTPIVFLLMFVYLFGGAIAGGDVAGYLQTITPGIMVMTVFQASIGIGVSLNADASTGVFDRFRSMPIARSAPLVGAVLADLVRYVVCLAVLLTLATVMGYRVQTNPAAALAAIALLIAFGMSFSWISVYVGMLMKTPGSVQGLMTVLVIPLTFASNVFVPSQTMPGWLRVWSDINPVSLMSDALRGLLNGGEVAGPLFGSLVWMAGVVVVFFPLAMRAYRRNAA</sequence>
<proteinExistence type="inferred from homology"/>
<accession>A0A239L527</accession>